<comment type="pathway">
    <text evidence="3 12">Protein modification; protein glycosylation.</text>
</comment>
<dbReference type="Pfam" id="PF13439">
    <property type="entry name" value="Glyco_transf_4"/>
    <property type="match status" value="1"/>
</dbReference>
<dbReference type="PANTHER" id="PTHR45918">
    <property type="entry name" value="ALPHA-1,3/1,6-MANNOSYLTRANSFERASE ALG2"/>
    <property type="match status" value="1"/>
</dbReference>
<evidence type="ECO:0000256" key="6">
    <source>
        <dbReference type="ARBA" id="ARBA00022692"/>
    </source>
</evidence>
<feature type="domain" description="Glycosyltransferase subfamily 4-like N-terminal" evidence="14">
    <location>
        <begin position="18"/>
        <end position="204"/>
    </location>
</feature>
<name>A0A9P8QN86_9HYPO</name>
<keyword evidence="7 12" id="KW-0256">Endoplasmic reticulum</keyword>
<sequence>MPPQAGRAIVFFHPDLGIGGAERLVVDAAVGLQERGHRVVIFTNHCDPRHCFDECRDGTLDVRVHGAWPVPMSVLSRLTIVCAILRHLQLLVHIAVSGELRALRPRAFVVDQLSAGLPLLRLLSPDAPILFYCHFPDLLLARGRQSALKRLYRLPFDRIEEWSMGFAQAVAVNSEFTRRVVARTWPRLEEKVDTKVVYPCVDTTAKHHGSGDDSAGGGDALFGGGVVILSINRFERKKDVGLAVKAFAAIPEAERRGVRLVLAGGYDPRVAENVEYHTELERLASSRSLSHHTVASFDAASLSSVPGDASVLFLLSIPNAIKSRLLRAARLLVYTPSNEHFGIVPLEAMLARVPVLAANTGGPVETIRDSKTGWLRDPEDVDAWSNVMRSVLRTSDADLRRMGADGEKRVRSLFGRDNMALRLETSIDEIVSQKHARPSLSIPIAMIVSLILAALAVYMQLP</sequence>
<dbReference type="InterPro" id="IPR001296">
    <property type="entry name" value="Glyco_trans_1"/>
</dbReference>
<evidence type="ECO:0000256" key="8">
    <source>
        <dbReference type="ARBA" id="ARBA00022989"/>
    </source>
</evidence>
<dbReference type="SUPFAM" id="SSF53756">
    <property type="entry name" value="UDP-Glycosyltransferase/glycogen phosphorylase"/>
    <property type="match status" value="1"/>
</dbReference>
<dbReference type="OrthoDB" id="448893at2759"/>
<evidence type="ECO:0000256" key="10">
    <source>
        <dbReference type="ARBA" id="ARBA00045103"/>
    </source>
</evidence>
<comment type="catalytic activity">
    <reaction evidence="10 12">
        <text>a beta-D-Man-(1-&gt;4)-beta-D-GlcNAc-(1-&gt;4)-alpha-D-GlcNAc-diphospho-di-trans,poly-cis-dolichol + GDP-alpha-D-mannose = an alpha-D-Man-(1-&gt;3)-beta-D-Man-(1-&gt;4)-beta-D-GlcNAc-(1-&gt;4)-alpha-D-GlcNAc-diphospho-di-trans,poly-cis-dolichol + GDP + H(+)</text>
        <dbReference type="Rhea" id="RHEA:29515"/>
        <dbReference type="Rhea" id="RHEA-COMP:19511"/>
        <dbReference type="Rhea" id="RHEA-COMP:19513"/>
        <dbReference type="ChEBI" id="CHEBI:15378"/>
        <dbReference type="ChEBI" id="CHEBI:57527"/>
        <dbReference type="ChEBI" id="CHEBI:58189"/>
        <dbReference type="ChEBI" id="CHEBI:58472"/>
        <dbReference type="ChEBI" id="CHEBI:132510"/>
        <dbReference type="EC" id="2.4.1.132"/>
    </reaction>
    <physiologicalReaction direction="left-to-right" evidence="10 12">
        <dbReference type="Rhea" id="RHEA:29516"/>
    </physiologicalReaction>
</comment>
<dbReference type="Pfam" id="PF00534">
    <property type="entry name" value="Glycos_transf_1"/>
    <property type="match status" value="2"/>
</dbReference>
<proteinExistence type="inferred from homology"/>
<dbReference type="EMBL" id="JAIWOZ010000003">
    <property type="protein sequence ID" value="KAH6608234.1"/>
    <property type="molecule type" value="Genomic_DNA"/>
</dbReference>
<keyword evidence="5 12" id="KW-0808">Transferase</keyword>
<dbReference type="GO" id="GO:0005789">
    <property type="term" value="C:endoplasmic reticulum membrane"/>
    <property type="evidence" value="ECO:0007669"/>
    <property type="project" value="UniProtKB-SubCell"/>
</dbReference>
<protein>
    <recommendedName>
        <fullName evidence="12">Alpha-1,3/1,6-mannosyltransferase ALG2</fullName>
        <ecNumber evidence="12">2.4.1.132</ecNumber>
        <ecNumber evidence="12">2.4.1.257</ecNumber>
    </recommendedName>
    <alternativeName>
        <fullName evidence="12">GDP-Man:Man(1)GlcNAc(2)-PP-Dol alpha-1,3-mannosyltransferase</fullName>
    </alternativeName>
</protein>
<evidence type="ECO:0000256" key="4">
    <source>
        <dbReference type="ARBA" id="ARBA00022676"/>
    </source>
</evidence>
<dbReference type="EC" id="2.4.1.132" evidence="12"/>
<keyword evidence="16" id="KW-1185">Reference proteome</keyword>
<comment type="catalytic activity">
    <reaction evidence="11 12">
        <text>an alpha-D-Man-(1-&gt;3)-beta-D-Man-(1-&gt;4)-beta-D-GlcNAc-(1-&gt;4)-alpha-D-GlcNAc-diphospho-di-trans,poly-cis-dolichol + GDP-alpha-D-mannose = an alpha-D-Man-(1-&gt;3)-[alpha-D-Man-(1-&gt;6)]-beta-D-Man-(1-&gt;4)-beta-D-GlcNAc-(1-&gt;4)-alpha-D-GlcNAc-diphospho-di-trans,poly-cis-dolichol + GDP + H(+)</text>
        <dbReference type="Rhea" id="RHEA:29519"/>
        <dbReference type="Rhea" id="RHEA-COMP:19513"/>
        <dbReference type="Rhea" id="RHEA-COMP:19515"/>
        <dbReference type="ChEBI" id="CHEBI:15378"/>
        <dbReference type="ChEBI" id="CHEBI:57527"/>
        <dbReference type="ChEBI" id="CHEBI:58189"/>
        <dbReference type="ChEBI" id="CHEBI:132510"/>
        <dbReference type="ChEBI" id="CHEBI:132511"/>
        <dbReference type="EC" id="2.4.1.257"/>
    </reaction>
    <physiologicalReaction direction="left-to-right" evidence="11 12">
        <dbReference type="Rhea" id="RHEA:29520"/>
    </physiologicalReaction>
</comment>
<gene>
    <name evidence="15" type="ORF">Trco_004547</name>
</gene>
<dbReference type="AlphaFoldDB" id="A0A9P8QN86"/>
<dbReference type="InterPro" id="IPR028098">
    <property type="entry name" value="Glyco_trans_4-like_N"/>
</dbReference>
<reference evidence="15" key="1">
    <citation type="submission" date="2021-08" db="EMBL/GenBank/DDBJ databases">
        <title>Chromosome-Level Trichoderma cornu-damae using Hi-C Data.</title>
        <authorList>
            <person name="Kim C.S."/>
        </authorList>
    </citation>
    <scope>NUCLEOTIDE SEQUENCE</scope>
    <source>
        <strain evidence="15">KA19-0412C</strain>
    </source>
</reference>
<feature type="domain" description="Glycosyl transferase family 1" evidence="13">
    <location>
        <begin position="225"/>
        <end position="293"/>
    </location>
</feature>
<comment type="subcellular location">
    <subcellularLocation>
        <location evidence="2 12">Endoplasmic reticulum membrane</location>
    </subcellularLocation>
</comment>
<evidence type="ECO:0000313" key="15">
    <source>
        <dbReference type="EMBL" id="KAH6608234.1"/>
    </source>
</evidence>
<evidence type="ECO:0000256" key="12">
    <source>
        <dbReference type="RuleBase" id="RU367136"/>
    </source>
</evidence>
<dbReference type="Proteomes" id="UP000827724">
    <property type="component" value="Unassembled WGS sequence"/>
</dbReference>
<evidence type="ECO:0000256" key="5">
    <source>
        <dbReference type="ARBA" id="ARBA00022679"/>
    </source>
</evidence>
<evidence type="ECO:0000256" key="2">
    <source>
        <dbReference type="ARBA" id="ARBA00004586"/>
    </source>
</evidence>
<evidence type="ECO:0000313" key="16">
    <source>
        <dbReference type="Proteomes" id="UP000827724"/>
    </source>
</evidence>
<evidence type="ECO:0000259" key="14">
    <source>
        <dbReference type="Pfam" id="PF13439"/>
    </source>
</evidence>
<dbReference type="CDD" id="cd03805">
    <property type="entry name" value="GT4_ALG2-like"/>
    <property type="match status" value="1"/>
</dbReference>
<comment type="similarity">
    <text evidence="12">Belongs to the glycosyltransferase group 1 family.</text>
</comment>
<keyword evidence="6 12" id="KW-0812">Transmembrane</keyword>
<comment type="caution">
    <text evidence="15">The sequence shown here is derived from an EMBL/GenBank/DDBJ whole genome shotgun (WGS) entry which is preliminary data.</text>
</comment>
<dbReference type="PANTHER" id="PTHR45918:SF1">
    <property type="entry name" value="ALPHA-1,3_1,6-MANNOSYLTRANSFERASE ALG2"/>
    <property type="match status" value="1"/>
</dbReference>
<evidence type="ECO:0000256" key="9">
    <source>
        <dbReference type="ARBA" id="ARBA00023136"/>
    </source>
</evidence>
<evidence type="ECO:0000259" key="13">
    <source>
        <dbReference type="Pfam" id="PF00534"/>
    </source>
</evidence>
<evidence type="ECO:0000256" key="7">
    <source>
        <dbReference type="ARBA" id="ARBA00022824"/>
    </source>
</evidence>
<dbReference type="Gene3D" id="3.40.50.2000">
    <property type="entry name" value="Glycogen Phosphorylase B"/>
    <property type="match status" value="2"/>
</dbReference>
<accession>A0A9P8QN86</accession>
<dbReference type="EC" id="2.4.1.257" evidence="12"/>
<evidence type="ECO:0000256" key="3">
    <source>
        <dbReference type="ARBA" id="ARBA00004922"/>
    </source>
</evidence>
<feature type="transmembrane region" description="Helical" evidence="12">
    <location>
        <begin position="440"/>
        <end position="459"/>
    </location>
</feature>
<organism evidence="15 16">
    <name type="scientific">Trichoderma cornu-damae</name>
    <dbReference type="NCBI Taxonomy" id="654480"/>
    <lineage>
        <taxon>Eukaryota</taxon>
        <taxon>Fungi</taxon>
        <taxon>Dikarya</taxon>
        <taxon>Ascomycota</taxon>
        <taxon>Pezizomycotina</taxon>
        <taxon>Sordariomycetes</taxon>
        <taxon>Hypocreomycetidae</taxon>
        <taxon>Hypocreales</taxon>
        <taxon>Hypocreaceae</taxon>
        <taxon>Trichoderma</taxon>
    </lineage>
</organism>
<comment type="function">
    <text evidence="1 12">Mannosylates Man(2)GlcNAc(2)-dolichol diphosphate and Man(1)GlcNAc(2)-dolichol diphosphate to form Man(3)GlcNAc(2)-dolichol diphosphate.</text>
</comment>
<keyword evidence="9 12" id="KW-0472">Membrane</keyword>
<keyword evidence="8 12" id="KW-1133">Transmembrane helix</keyword>
<evidence type="ECO:0000256" key="1">
    <source>
        <dbReference type="ARBA" id="ARBA00003142"/>
    </source>
</evidence>
<feature type="domain" description="Glycosyl transferase family 1" evidence="13">
    <location>
        <begin position="310"/>
        <end position="408"/>
    </location>
</feature>
<evidence type="ECO:0000256" key="11">
    <source>
        <dbReference type="ARBA" id="ARBA00045104"/>
    </source>
</evidence>
<dbReference type="GO" id="GO:0102704">
    <property type="term" value="F:GDP-Man:Man(2)GlcNAc(2)-PP-Dol alpha-1,6-mannosyltransferase activity"/>
    <property type="evidence" value="ECO:0007669"/>
    <property type="project" value="UniProtKB-UniRule"/>
</dbReference>
<keyword evidence="4 12" id="KW-0328">Glycosyltransferase</keyword>
<dbReference type="InterPro" id="IPR027054">
    <property type="entry name" value="ALG2"/>
</dbReference>
<dbReference type="GO" id="GO:0004378">
    <property type="term" value="F:GDP-Man:Man(1)GlcNAc(2)-PP-Dol alpha-1,3-mannosyltransferase activity"/>
    <property type="evidence" value="ECO:0007669"/>
    <property type="project" value="UniProtKB-UniRule"/>
</dbReference>